<comment type="caution">
    <text evidence="1">Lacks conserved residue(s) required for the propagation of feature annotation.</text>
</comment>
<feature type="disulfide bond" evidence="1">
    <location>
        <begin position="543"/>
        <end position="553"/>
    </location>
</feature>
<comment type="caution">
    <text evidence="3">The sequence shown here is derived from an EMBL/GenBank/DDBJ whole genome shotgun (WGS) entry which is preliminary data.</text>
</comment>
<accession>A0A3M7QS87</accession>
<evidence type="ECO:0000256" key="1">
    <source>
        <dbReference type="PROSITE-ProRule" id="PRU00076"/>
    </source>
</evidence>
<keyword evidence="1" id="KW-1015">Disulfide bond</keyword>
<evidence type="ECO:0000313" key="4">
    <source>
        <dbReference type="Proteomes" id="UP000276133"/>
    </source>
</evidence>
<keyword evidence="4" id="KW-1185">Reference proteome</keyword>
<dbReference type="Pfam" id="PF23106">
    <property type="entry name" value="EGF_Teneurin"/>
    <property type="match status" value="1"/>
</dbReference>
<dbReference type="AlphaFoldDB" id="A0A3M7QS87"/>
<organism evidence="3 4">
    <name type="scientific">Brachionus plicatilis</name>
    <name type="common">Marine rotifer</name>
    <name type="synonym">Brachionus muelleri</name>
    <dbReference type="NCBI Taxonomy" id="10195"/>
    <lineage>
        <taxon>Eukaryota</taxon>
        <taxon>Metazoa</taxon>
        <taxon>Spiralia</taxon>
        <taxon>Gnathifera</taxon>
        <taxon>Rotifera</taxon>
        <taxon>Eurotatoria</taxon>
        <taxon>Monogononta</taxon>
        <taxon>Pseudotrocha</taxon>
        <taxon>Ploima</taxon>
        <taxon>Brachionidae</taxon>
        <taxon>Brachionus</taxon>
    </lineage>
</organism>
<dbReference type="OrthoDB" id="442731at2759"/>
<name>A0A3M7QS87_BRAPC</name>
<dbReference type="PROSITE" id="PS50026">
    <property type="entry name" value="EGF_3"/>
    <property type="match status" value="1"/>
</dbReference>
<feature type="disulfide bond" evidence="1">
    <location>
        <begin position="561"/>
        <end position="570"/>
    </location>
</feature>
<dbReference type="PROSITE" id="PS00022">
    <property type="entry name" value="EGF_1"/>
    <property type="match status" value="1"/>
</dbReference>
<dbReference type="Gene3D" id="2.60.120.260">
    <property type="entry name" value="Galactose-binding domain-like"/>
    <property type="match status" value="1"/>
</dbReference>
<dbReference type="InterPro" id="IPR000742">
    <property type="entry name" value="EGF"/>
</dbReference>
<reference evidence="3 4" key="1">
    <citation type="journal article" date="2018" name="Sci. Rep.">
        <title>Genomic signatures of local adaptation to the degree of environmental predictability in rotifers.</title>
        <authorList>
            <person name="Franch-Gras L."/>
            <person name="Hahn C."/>
            <person name="Garcia-Roger E.M."/>
            <person name="Carmona M.J."/>
            <person name="Serra M."/>
            <person name="Gomez A."/>
        </authorList>
    </citation>
    <scope>NUCLEOTIDE SEQUENCE [LARGE SCALE GENOMIC DNA]</scope>
    <source>
        <strain evidence="3">HYR1</strain>
    </source>
</reference>
<protein>
    <recommendedName>
        <fullName evidence="2">EGF-like domain-containing protein</fullName>
    </recommendedName>
</protein>
<feature type="domain" description="EGF-like" evidence="2">
    <location>
        <begin position="539"/>
        <end position="571"/>
    </location>
</feature>
<evidence type="ECO:0000259" key="2">
    <source>
        <dbReference type="PROSITE" id="PS50026"/>
    </source>
</evidence>
<dbReference type="EMBL" id="REGN01005210">
    <property type="protein sequence ID" value="RNA14317.1"/>
    <property type="molecule type" value="Genomic_DNA"/>
</dbReference>
<proteinExistence type="predicted"/>
<sequence>PLSSDNNDVELINVELFFTSNLFDSSISNDNLYIYSVYYFESINGTFRSNSLPIKFKCSVSENIQISQDSYILIFNEDQTKTSRLVCDSTIPITCNVPSQSDCLLKFSLQYKNPSVNVDRVIVKECFYNSDGFVICNPDDKSLRPSKDWNQNGEQVIWDIGVSLEAKNRNFREEIYELEIVSNKDSSDLRPFFKNFKIPSITVKFIPSRRSLNNYATCFNDPHCMTFDRKWFEFHQPGEYQMYENVETETRIHLISIRCSPFNGNFPGWTPPYCLYKIYLQYFYEILKIDVSTNMITYSDLRRNILDEPLIFDYSNKIINELDSLIIKKSGYGLEIITGYGLVLRVYGYVWLYRLYINRFDIIPAKVDRGNIDGLFYDWNGVWSNDLTKLKSGESSSVITQIFDSYQVGQNGIPSLEDSNYSYNETKIQLLHRYCSSLRINKLTSTQNANCYNGRNQEFFEQRSLGRISRKTLPVFSKKSMINLIPEIFMRNLGPKRSRNTDNIQAKNESCNKLGSNVDLNLTDQIDLENGTLAVSIDLKQMCSNDCSGHGTCSNLGVCECEENYVGADCSSFIFDVPELTGFFSNSTWDLSQNPFEDLFFSAIKFILSNTNSSLRYFIYYPDINNIASNGSISPLQITYSSFYANFSANSDSSSITNLSLNSTSESTKTIITETTTNKENCSIYALGIL</sequence>
<dbReference type="Proteomes" id="UP000276133">
    <property type="component" value="Unassembled WGS sequence"/>
</dbReference>
<evidence type="ECO:0000313" key="3">
    <source>
        <dbReference type="EMBL" id="RNA14317.1"/>
    </source>
</evidence>
<feature type="non-terminal residue" evidence="3">
    <location>
        <position position="1"/>
    </location>
</feature>
<keyword evidence="1" id="KW-0245">EGF-like domain</keyword>
<gene>
    <name evidence="3" type="ORF">BpHYR1_019060</name>
</gene>